<accession>A0A6A6W2E6</accession>
<name>A0A6A6W2E6_9PEZI</name>
<organism evidence="2 3">
    <name type="scientific">Pseudovirgaria hyperparasitica</name>
    <dbReference type="NCBI Taxonomy" id="470096"/>
    <lineage>
        <taxon>Eukaryota</taxon>
        <taxon>Fungi</taxon>
        <taxon>Dikarya</taxon>
        <taxon>Ascomycota</taxon>
        <taxon>Pezizomycotina</taxon>
        <taxon>Dothideomycetes</taxon>
        <taxon>Dothideomycetes incertae sedis</taxon>
        <taxon>Acrospermales</taxon>
        <taxon>Acrospermaceae</taxon>
        <taxon>Pseudovirgaria</taxon>
    </lineage>
</organism>
<dbReference type="EMBL" id="ML996577">
    <property type="protein sequence ID" value="KAF2755767.1"/>
    <property type="molecule type" value="Genomic_DNA"/>
</dbReference>
<feature type="transmembrane region" description="Helical" evidence="1">
    <location>
        <begin position="22"/>
        <end position="47"/>
    </location>
</feature>
<keyword evidence="1" id="KW-0472">Membrane</keyword>
<reference evidence="2" key="1">
    <citation type="journal article" date="2020" name="Stud. Mycol.">
        <title>101 Dothideomycetes genomes: a test case for predicting lifestyles and emergence of pathogens.</title>
        <authorList>
            <person name="Haridas S."/>
            <person name="Albert R."/>
            <person name="Binder M."/>
            <person name="Bloem J."/>
            <person name="Labutti K."/>
            <person name="Salamov A."/>
            <person name="Andreopoulos B."/>
            <person name="Baker S."/>
            <person name="Barry K."/>
            <person name="Bills G."/>
            <person name="Bluhm B."/>
            <person name="Cannon C."/>
            <person name="Castanera R."/>
            <person name="Culley D."/>
            <person name="Daum C."/>
            <person name="Ezra D."/>
            <person name="Gonzalez J."/>
            <person name="Henrissat B."/>
            <person name="Kuo A."/>
            <person name="Liang C."/>
            <person name="Lipzen A."/>
            <person name="Lutzoni F."/>
            <person name="Magnuson J."/>
            <person name="Mondo S."/>
            <person name="Nolan M."/>
            <person name="Ohm R."/>
            <person name="Pangilinan J."/>
            <person name="Park H.-J."/>
            <person name="Ramirez L."/>
            <person name="Alfaro M."/>
            <person name="Sun H."/>
            <person name="Tritt A."/>
            <person name="Yoshinaga Y."/>
            <person name="Zwiers L.-H."/>
            <person name="Turgeon B."/>
            <person name="Goodwin S."/>
            <person name="Spatafora J."/>
            <person name="Crous P."/>
            <person name="Grigoriev I."/>
        </authorList>
    </citation>
    <scope>NUCLEOTIDE SEQUENCE</scope>
    <source>
        <strain evidence="2">CBS 121739</strain>
    </source>
</reference>
<gene>
    <name evidence="2" type="ORF">EJ05DRAFT_114578</name>
</gene>
<keyword evidence="3" id="KW-1185">Reference proteome</keyword>
<evidence type="ECO:0000313" key="2">
    <source>
        <dbReference type="EMBL" id="KAF2755767.1"/>
    </source>
</evidence>
<proteinExistence type="predicted"/>
<evidence type="ECO:0000313" key="3">
    <source>
        <dbReference type="Proteomes" id="UP000799437"/>
    </source>
</evidence>
<keyword evidence="1" id="KW-1133">Transmembrane helix</keyword>
<protein>
    <submittedName>
        <fullName evidence="2">Uncharacterized protein</fullName>
    </submittedName>
</protein>
<dbReference type="AlphaFoldDB" id="A0A6A6W2E6"/>
<dbReference type="Proteomes" id="UP000799437">
    <property type="component" value="Unassembled WGS sequence"/>
</dbReference>
<keyword evidence="1" id="KW-0812">Transmembrane</keyword>
<dbReference type="RefSeq" id="XP_033598218.1">
    <property type="nucleotide sequence ID" value="XM_033739022.1"/>
</dbReference>
<evidence type="ECO:0000256" key="1">
    <source>
        <dbReference type="SAM" id="Phobius"/>
    </source>
</evidence>
<sequence length="161" mass="18845">MIFATCYREVIPVPSHKKVLRLVIIVFLCLFYNNDIGLAVEMIFIIYELRRAIRPCIPSHQHANFVVSLLLLDMSEHWLSLYASKTGPSVSHWRIEVISQYNRLARGRDSSFTRIQGHKAVRGFFGRTWPSLSYRSIHFFRTLGIHCLTERDVFPHMNTDH</sequence>
<dbReference type="GeneID" id="54480076"/>